<keyword evidence="1 5" id="KW-0489">Methyltransferase</keyword>
<keyword evidence="5" id="KW-0689">Ribosomal protein</keyword>
<sequence length="300" mass="33773">MSTQDYDELQTVRDIIRYAVSEFNRAQLFFGHGSDNAWDEAVYLTLFSLNLPLDNLDPFLDARLLKEEKKRCLTLIQERVKKRVPLAYLTGEAWLQGHRFIVTEDVLVPRSPISELIAEQLQPWVADPDAPLNILDMCTGSGNLAILAALEFPHSHIDAADISPKALAVAKQNVELYKLGLQVHLHQTDLFKDLPPKAYDVIICNPPYVNSTSMEELPAEYKNEPALALAGGEDGMDVIRKILYAAPNYLSEDGFMLLEIGHEYENFLTAFPSISPTLLETETTDESILLLTREELLMLD</sequence>
<reference evidence="5 6" key="1">
    <citation type="submission" date="2020-05" db="EMBL/GenBank/DDBJ databases">
        <authorList>
            <person name="Niu N."/>
        </authorList>
    </citation>
    <scope>NUCLEOTIDE SEQUENCE [LARGE SCALE GENOMIC DNA]</scope>
    <source>
        <strain evidence="5 6">3340-03</strain>
    </source>
</reference>
<dbReference type="Gene3D" id="1.10.8.10">
    <property type="entry name" value="DNA helicase RuvA subunit, C-terminal domain"/>
    <property type="match status" value="1"/>
</dbReference>
<evidence type="ECO:0000256" key="1">
    <source>
        <dbReference type="ARBA" id="ARBA00022603"/>
    </source>
</evidence>
<keyword evidence="2 5" id="KW-0808">Transferase</keyword>
<evidence type="ECO:0000256" key="2">
    <source>
        <dbReference type="ARBA" id="ARBA00022679"/>
    </source>
</evidence>
<dbReference type="SUPFAM" id="SSF53335">
    <property type="entry name" value="S-adenosyl-L-methionine-dependent methyltransferases"/>
    <property type="match status" value="1"/>
</dbReference>
<feature type="domain" description="Methyltransferase small" evidence="4">
    <location>
        <begin position="131"/>
        <end position="213"/>
    </location>
</feature>
<dbReference type="NCBIfam" id="TIGR03533">
    <property type="entry name" value="L3_gln_methyl"/>
    <property type="match status" value="1"/>
</dbReference>
<dbReference type="PANTHER" id="PTHR47806:SF1">
    <property type="entry name" value="RIBOSOMAL PROTEIN UL3 GLUTAMINE METHYLTRANSFERASE"/>
    <property type="match status" value="1"/>
</dbReference>
<organism evidence="5 6">
    <name type="scientific">Pelistega suis</name>
    <dbReference type="NCBI Taxonomy" id="1631957"/>
    <lineage>
        <taxon>Bacteria</taxon>
        <taxon>Pseudomonadati</taxon>
        <taxon>Pseudomonadota</taxon>
        <taxon>Betaproteobacteria</taxon>
        <taxon>Burkholderiales</taxon>
        <taxon>Alcaligenaceae</taxon>
        <taxon>Pelistega</taxon>
    </lineage>
</organism>
<dbReference type="CDD" id="cd02440">
    <property type="entry name" value="AdoMet_MTases"/>
    <property type="match status" value="1"/>
</dbReference>
<dbReference type="RefSeq" id="WP_171680172.1">
    <property type="nucleotide sequence ID" value="NZ_JABGBN010000002.1"/>
</dbReference>
<dbReference type="PROSITE" id="PS00092">
    <property type="entry name" value="N6_MTASE"/>
    <property type="match status" value="1"/>
</dbReference>
<dbReference type="Gene3D" id="3.40.50.150">
    <property type="entry name" value="Vaccinia Virus protein VP39"/>
    <property type="match status" value="1"/>
</dbReference>
<evidence type="ECO:0000313" key="6">
    <source>
        <dbReference type="Proteomes" id="UP000537862"/>
    </source>
</evidence>
<dbReference type="InterPro" id="IPR004556">
    <property type="entry name" value="HemK-like"/>
</dbReference>
<dbReference type="InterPro" id="IPR002052">
    <property type="entry name" value="DNA_methylase_N6_adenine_CS"/>
</dbReference>
<dbReference type="GO" id="GO:0005829">
    <property type="term" value="C:cytosol"/>
    <property type="evidence" value="ECO:0007669"/>
    <property type="project" value="TreeGrafter"/>
</dbReference>
<protein>
    <submittedName>
        <fullName evidence="5">50S ribosomal protein L3 N(5)-glutamine methyltransferase</fullName>
        <ecNumber evidence="5">2.1.1.298</ecNumber>
    </submittedName>
</protein>
<evidence type="ECO:0000313" key="5">
    <source>
        <dbReference type="EMBL" id="NOL51502.1"/>
    </source>
</evidence>
<keyword evidence="3" id="KW-0949">S-adenosyl-L-methionine</keyword>
<dbReference type="PIRSF" id="PIRSF037167">
    <property type="entry name" value="Mtase_YfcB_prd"/>
    <property type="match status" value="1"/>
</dbReference>
<keyword evidence="5" id="KW-0687">Ribonucleoprotein</keyword>
<dbReference type="GO" id="GO:0036009">
    <property type="term" value="F:protein-glutamine N-methyltransferase activity"/>
    <property type="evidence" value="ECO:0007669"/>
    <property type="project" value="InterPro"/>
</dbReference>
<dbReference type="Proteomes" id="UP000537862">
    <property type="component" value="Unassembled WGS sequence"/>
</dbReference>
<dbReference type="InterPro" id="IPR017127">
    <property type="entry name" value="Ribosome_uL3_MTase"/>
</dbReference>
<dbReference type="EMBL" id="JABGBN010000002">
    <property type="protein sequence ID" value="NOL51502.1"/>
    <property type="molecule type" value="Genomic_DNA"/>
</dbReference>
<dbReference type="InterPro" id="IPR029063">
    <property type="entry name" value="SAM-dependent_MTases_sf"/>
</dbReference>
<evidence type="ECO:0000259" key="4">
    <source>
        <dbReference type="Pfam" id="PF05175"/>
    </source>
</evidence>
<evidence type="ECO:0000256" key="3">
    <source>
        <dbReference type="ARBA" id="ARBA00022691"/>
    </source>
</evidence>
<comment type="caution">
    <text evidence="5">The sequence shown here is derived from an EMBL/GenBank/DDBJ whole genome shotgun (WGS) entry which is preliminary data.</text>
</comment>
<keyword evidence="6" id="KW-1185">Reference proteome</keyword>
<dbReference type="GO" id="GO:0005840">
    <property type="term" value="C:ribosome"/>
    <property type="evidence" value="ECO:0007669"/>
    <property type="project" value="UniProtKB-KW"/>
</dbReference>
<dbReference type="AlphaFoldDB" id="A0A849P6U3"/>
<dbReference type="InterPro" id="IPR007848">
    <property type="entry name" value="Small_mtfrase_dom"/>
</dbReference>
<dbReference type="EC" id="2.1.1.298" evidence="5"/>
<proteinExistence type="predicted"/>
<name>A0A849P6U3_9BURK</name>
<dbReference type="PANTHER" id="PTHR47806">
    <property type="entry name" value="50S RIBOSOMAL PROTEIN L3 GLUTAMINE METHYLTRANSFERASE"/>
    <property type="match status" value="1"/>
</dbReference>
<dbReference type="GO" id="GO:0003676">
    <property type="term" value="F:nucleic acid binding"/>
    <property type="evidence" value="ECO:0007669"/>
    <property type="project" value="InterPro"/>
</dbReference>
<accession>A0A849P6U3</accession>
<gene>
    <name evidence="5" type="primary">prmB</name>
    <name evidence="5" type="ORF">HKX39_04830</name>
</gene>
<dbReference type="Pfam" id="PF05175">
    <property type="entry name" value="MTS"/>
    <property type="match status" value="1"/>
</dbReference>
<dbReference type="NCBIfam" id="TIGR00536">
    <property type="entry name" value="hemK_fam"/>
    <property type="match status" value="1"/>
</dbReference>
<dbReference type="GO" id="GO:0032259">
    <property type="term" value="P:methylation"/>
    <property type="evidence" value="ECO:0007669"/>
    <property type="project" value="UniProtKB-KW"/>
</dbReference>